<dbReference type="AlphaFoldDB" id="A0A7C0ZJE9"/>
<dbReference type="EMBL" id="DQWE01000407">
    <property type="protein sequence ID" value="HDI83865.1"/>
    <property type="molecule type" value="Genomic_DNA"/>
</dbReference>
<dbReference type="PANTHER" id="PTHR34374:SF1">
    <property type="entry name" value="LARGE RIBOSOMAL RNA SUBUNIT ACCUMULATION PROTEIN YCED HOMOLOG 1, CHLOROPLASTIC"/>
    <property type="match status" value="1"/>
</dbReference>
<accession>A0A7C0ZJE9</accession>
<proteinExistence type="predicted"/>
<dbReference type="Pfam" id="PF02620">
    <property type="entry name" value="YceD"/>
    <property type="match status" value="1"/>
</dbReference>
<organism evidence="1">
    <name type="scientific">candidate division WOR-3 bacterium</name>
    <dbReference type="NCBI Taxonomy" id="2052148"/>
    <lineage>
        <taxon>Bacteria</taxon>
        <taxon>Bacteria division WOR-3</taxon>
    </lineage>
</organism>
<dbReference type="PANTHER" id="PTHR34374">
    <property type="entry name" value="LARGE RIBOSOMAL RNA SUBUNIT ACCUMULATION PROTEIN YCED HOMOLOG 1, CHLOROPLASTIC"/>
    <property type="match status" value="1"/>
</dbReference>
<sequence length="143" mass="16785">MVGKGQARVEIRKTGSTYNLKGTLTFKLRHQCARCLEEFEREYEEKMDYIFRRGSERMAREIRLKGEDLDTYYIIEDHIDLLPLFHDTILLAIPMKPLCKEDCRGLCPVCGHNLNKGDCEHVKNKEKEIDPRWAKLLEIKTEG</sequence>
<comment type="caution">
    <text evidence="1">The sequence shown here is derived from an EMBL/GenBank/DDBJ whole genome shotgun (WGS) entry which is preliminary data.</text>
</comment>
<gene>
    <name evidence="1" type="ORF">ENF18_08770</name>
</gene>
<dbReference type="Proteomes" id="UP000885847">
    <property type="component" value="Unassembled WGS sequence"/>
</dbReference>
<protein>
    <submittedName>
        <fullName evidence="1">DUF177 domain-containing protein</fullName>
    </submittedName>
</protein>
<reference evidence="1" key="1">
    <citation type="journal article" date="2020" name="mSystems">
        <title>Genome- and Community-Level Interaction Insights into Carbon Utilization and Element Cycling Functions of Hydrothermarchaeota in Hydrothermal Sediment.</title>
        <authorList>
            <person name="Zhou Z."/>
            <person name="Liu Y."/>
            <person name="Xu W."/>
            <person name="Pan J."/>
            <person name="Luo Z.H."/>
            <person name="Li M."/>
        </authorList>
    </citation>
    <scope>NUCLEOTIDE SEQUENCE [LARGE SCALE GENOMIC DNA]</scope>
    <source>
        <strain evidence="1">HyVt-102</strain>
    </source>
</reference>
<evidence type="ECO:0000313" key="1">
    <source>
        <dbReference type="EMBL" id="HDI83865.1"/>
    </source>
</evidence>
<name>A0A7C0ZJE9_UNCW3</name>
<dbReference type="InterPro" id="IPR003772">
    <property type="entry name" value="YceD"/>
</dbReference>